<reference evidence="2 3" key="1">
    <citation type="submission" date="2017-11" db="EMBL/GenBank/DDBJ databases">
        <title>Taxonomic description and genome sequences of Spirosoma HA7 sp. nov., isolated from pollen microhabitat of Corylus avellana.</title>
        <authorList>
            <person name="Ambika Manirajan B."/>
            <person name="Suarez C."/>
            <person name="Ratering S."/>
            <person name="Geissler-Plaum R."/>
            <person name="Cardinale M."/>
            <person name="Sylvia S."/>
        </authorList>
    </citation>
    <scope>NUCLEOTIDE SEQUENCE [LARGE SCALE GENOMIC DNA]</scope>
    <source>
        <strain evidence="2 3">HA7</strain>
    </source>
</reference>
<proteinExistence type="predicted"/>
<evidence type="ECO:0000313" key="3">
    <source>
        <dbReference type="Proteomes" id="UP000232883"/>
    </source>
</evidence>
<dbReference type="OrthoDB" id="9777791at2"/>
<evidence type="ECO:0000313" key="2">
    <source>
        <dbReference type="EMBL" id="AUD06122.1"/>
    </source>
</evidence>
<dbReference type="Pfam" id="PF01636">
    <property type="entry name" value="APH"/>
    <property type="match status" value="1"/>
</dbReference>
<organism evidence="2 3">
    <name type="scientific">Spirosoma pollinicola</name>
    <dbReference type="NCBI Taxonomy" id="2057025"/>
    <lineage>
        <taxon>Bacteria</taxon>
        <taxon>Pseudomonadati</taxon>
        <taxon>Bacteroidota</taxon>
        <taxon>Cytophagia</taxon>
        <taxon>Cytophagales</taxon>
        <taxon>Cytophagaceae</taxon>
        <taxon>Spirosoma</taxon>
    </lineage>
</organism>
<name>A0A2K8Z8C0_9BACT</name>
<keyword evidence="3" id="KW-1185">Reference proteome</keyword>
<protein>
    <recommendedName>
        <fullName evidence="1">Aminoglycoside phosphotransferase domain-containing protein</fullName>
    </recommendedName>
</protein>
<accession>A0A2K8Z8C0</accession>
<dbReference type="AlphaFoldDB" id="A0A2K8Z8C0"/>
<dbReference type="KEGG" id="spir:CWM47_32325"/>
<dbReference type="RefSeq" id="WP_100992672.1">
    <property type="nucleotide sequence ID" value="NZ_CP025096.1"/>
</dbReference>
<sequence>MMFLLNTYHLSHYLIGLSHHLLGQNGVGVIPTTMRNINSDPYMIFSAEWPDGKKWFIKQPLQFRINERVSIVNEANVTNQINQIALIRCYAPGYIYSDPVNKILITDYFPDSINLSQKSSIPLSQLLTSSNLVEKTAKIIASFHVHLTKAAKVSVNDSHFYFFKPPFLVDNIAFLNPFLKNEHISFIKRKWLASLILQSQVSDTLLELNQSWRPDFIIHGDATFDNILVHLNGKSIEKIKLCDWEFAGWGDVDWDAAGFFQGLLQAYMDMRINHAILLEAGRRYYNTYISINQFIKFDSFDNWFVKILRLSAVNFLERLLGSSMKIITNTDQSRRLDDRVEFLLTRVLTNPHLLKSF</sequence>
<dbReference type="SUPFAM" id="SSF56112">
    <property type="entry name" value="Protein kinase-like (PK-like)"/>
    <property type="match status" value="1"/>
</dbReference>
<dbReference type="Gene3D" id="3.90.1200.10">
    <property type="match status" value="1"/>
</dbReference>
<dbReference type="EMBL" id="CP025096">
    <property type="protein sequence ID" value="AUD06122.1"/>
    <property type="molecule type" value="Genomic_DNA"/>
</dbReference>
<feature type="domain" description="Aminoglycoside phosphotransferase" evidence="1">
    <location>
        <begin position="205"/>
        <end position="260"/>
    </location>
</feature>
<dbReference type="InterPro" id="IPR011009">
    <property type="entry name" value="Kinase-like_dom_sf"/>
</dbReference>
<evidence type="ECO:0000259" key="1">
    <source>
        <dbReference type="Pfam" id="PF01636"/>
    </source>
</evidence>
<gene>
    <name evidence="2" type="ORF">CWM47_32325</name>
</gene>
<dbReference type="Proteomes" id="UP000232883">
    <property type="component" value="Chromosome"/>
</dbReference>
<dbReference type="InterPro" id="IPR002575">
    <property type="entry name" value="Aminoglycoside_PTrfase"/>
</dbReference>